<organism evidence="4 5">
    <name type="scientific">Microdochium bolleyi</name>
    <dbReference type="NCBI Taxonomy" id="196109"/>
    <lineage>
        <taxon>Eukaryota</taxon>
        <taxon>Fungi</taxon>
        <taxon>Dikarya</taxon>
        <taxon>Ascomycota</taxon>
        <taxon>Pezizomycotina</taxon>
        <taxon>Sordariomycetes</taxon>
        <taxon>Xylariomycetidae</taxon>
        <taxon>Xylariales</taxon>
        <taxon>Microdochiaceae</taxon>
        <taxon>Microdochium</taxon>
    </lineage>
</organism>
<evidence type="ECO:0000256" key="2">
    <source>
        <dbReference type="PROSITE-ProRule" id="PRU00708"/>
    </source>
</evidence>
<feature type="region of interest" description="Disordered" evidence="3">
    <location>
        <begin position="641"/>
        <end position="782"/>
    </location>
</feature>
<dbReference type="Gene3D" id="1.25.40.10">
    <property type="entry name" value="Tetratricopeptide repeat domain"/>
    <property type="match status" value="2"/>
</dbReference>
<dbReference type="Proteomes" id="UP000070501">
    <property type="component" value="Unassembled WGS sequence"/>
</dbReference>
<dbReference type="AlphaFoldDB" id="A0A136JJU6"/>
<gene>
    <name evidence="4" type="ORF">Micbo1qcDRAFT_156302</name>
</gene>
<accession>A0A136JJU6</accession>
<feature type="region of interest" description="Disordered" evidence="3">
    <location>
        <begin position="39"/>
        <end position="81"/>
    </location>
</feature>
<feature type="compositionally biased region" description="Basic and acidic residues" evidence="3">
    <location>
        <begin position="718"/>
        <end position="737"/>
    </location>
</feature>
<feature type="compositionally biased region" description="Basic and acidic residues" evidence="3">
    <location>
        <begin position="769"/>
        <end position="782"/>
    </location>
</feature>
<dbReference type="InterPro" id="IPR002885">
    <property type="entry name" value="PPR_rpt"/>
</dbReference>
<dbReference type="PROSITE" id="PS51375">
    <property type="entry name" value="PPR"/>
    <property type="match status" value="1"/>
</dbReference>
<dbReference type="OrthoDB" id="185373at2759"/>
<evidence type="ECO:0000313" key="4">
    <source>
        <dbReference type="EMBL" id="KXJ97424.1"/>
    </source>
</evidence>
<dbReference type="Pfam" id="PF13041">
    <property type="entry name" value="PPR_2"/>
    <property type="match status" value="1"/>
</dbReference>
<dbReference type="NCBIfam" id="TIGR00756">
    <property type="entry name" value="PPR"/>
    <property type="match status" value="1"/>
</dbReference>
<feature type="repeat" description="PPR" evidence="2">
    <location>
        <begin position="132"/>
        <end position="166"/>
    </location>
</feature>
<protein>
    <recommendedName>
        <fullName evidence="6">Pentatricopeptide repeat protein</fullName>
    </recommendedName>
</protein>
<dbReference type="InterPro" id="IPR051222">
    <property type="entry name" value="PPR/CCM1_RNA-binding"/>
</dbReference>
<proteinExistence type="predicted"/>
<evidence type="ECO:0000256" key="3">
    <source>
        <dbReference type="SAM" id="MobiDB-lite"/>
    </source>
</evidence>
<dbReference type="InParanoid" id="A0A136JJU6"/>
<reference evidence="5" key="1">
    <citation type="submission" date="2016-02" db="EMBL/GenBank/DDBJ databases">
        <title>Draft genome sequence of Microdochium bolleyi, a fungal endophyte of beachgrass.</title>
        <authorList>
            <consortium name="DOE Joint Genome Institute"/>
            <person name="David A.S."/>
            <person name="May G."/>
            <person name="Haridas S."/>
            <person name="Lim J."/>
            <person name="Wang M."/>
            <person name="Labutti K."/>
            <person name="Lipzen A."/>
            <person name="Barry K."/>
            <person name="Grigoriev I.V."/>
        </authorList>
    </citation>
    <scope>NUCLEOTIDE SEQUENCE [LARGE SCALE GENOMIC DNA]</scope>
    <source>
        <strain evidence="5">J235TASD1</strain>
    </source>
</reference>
<evidence type="ECO:0000256" key="1">
    <source>
        <dbReference type="ARBA" id="ARBA00022737"/>
    </source>
</evidence>
<evidence type="ECO:0000313" key="5">
    <source>
        <dbReference type="Proteomes" id="UP000070501"/>
    </source>
</evidence>
<feature type="compositionally biased region" description="Basic and acidic residues" evidence="3">
    <location>
        <begin position="53"/>
        <end position="62"/>
    </location>
</feature>
<dbReference type="PANTHER" id="PTHR47942:SF105">
    <property type="entry name" value="ATPASE EXPRESSION PROTEIN 3"/>
    <property type="match status" value="1"/>
</dbReference>
<dbReference type="InterPro" id="IPR011990">
    <property type="entry name" value="TPR-like_helical_dom_sf"/>
</dbReference>
<dbReference type="EMBL" id="KQ964245">
    <property type="protein sequence ID" value="KXJ97424.1"/>
    <property type="molecule type" value="Genomic_DNA"/>
</dbReference>
<keyword evidence="5" id="KW-1185">Reference proteome</keyword>
<dbReference type="STRING" id="196109.A0A136JJU6"/>
<dbReference type="PANTHER" id="PTHR47942">
    <property type="entry name" value="TETRATRICOPEPTIDE REPEAT (TPR)-LIKE SUPERFAMILY PROTEIN-RELATED"/>
    <property type="match status" value="1"/>
</dbReference>
<keyword evidence="1" id="KW-0677">Repeat</keyword>
<name>A0A136JJU6_9PEZI</name>
<feature type="compositionally biased region" description="Polar residues" evidence="3">
    <location>
        <begin position="39"/>
        <end position="48"/>
    </location>
</feature>
<sequence>MLAFAARWRQVLCPTAITTNLATTRTLTALPRRSTTWSDRNIRSFSSHGKQRKAAEIDDSPKTTHARGNHQKQDGKNKTKSLALPWMIKTEDGTPAAPDPLRAAQHVSQLLSKDKFEDARAFTRAASKQAQVVVSWNHLIDHALKNQKLREGLKIFQEMKKRAQLPNAQTFTILFRGFALSRHPKTAVSEAVKLYQSMLTRERVQPNVIHLNAVLKVCAAAGDLGSLFTIVESANDSNIRSANSQTYTIILNGLRAPLMAKRQPTQEDDQLAIADDTAVQETLHRAKTIWQEIITRWRAGAVVIDEALVCSMGRLLMLGDRADQRAVTDMIKQTMQVPDRTSGQAQPTPREIPAATETAAGMSAVVPAQSVHVRTSLAKAAGFAKPGNNSLSLVLESLTETNQTSQALEYWDSFVKQHHVVPDVQNWTALLRAFSTGRNSTNAANALSKMPRNIIHVKHIRIAMKTCLRDNLNQHAYDNATRVLKIMETHVPIPDASAMQIYLQVAYACNRQFQSAPGVFNEKSNFAHGKQLGAALNNLKAPHDVLRKHIEGLKLDEITDSKEWLQKAAVLGDLVALSRKMIATYDRLIFESMVPAAVADLLKPIRNQLNRIVVAYFEERVKRDPAFDRRTMDEEAKIESFEPRQQVSKRAQEIGPEESGYTARKGRFYSGMHRMSFGPTEEAGEEEVKEDRRLEDFGYGARKSKHYSGMHRMSFGRPEQDDKDEAREVQSLRRDMAQDDFETEPLGRPARSHRQGQARRQGALTPRDGQIKTKDDFWAAAG</sequence>
<evidence type="ECO:0008006" key="6">
    <source>
        <dbReference type="Google" id="ProtNLM"/>
    </source>
</evidence>